<dbReference type="KEGG" id="ans:ArsFIN_55220"/>
<evidence type="ECO:0000256" key="1">
    <source>
        <dbReference type="ARBA" id="ARBA00023125"/>
    </source>
</evidence>
<geneLocation type="plasmid" evidence="4">
    <name>pArsFIN12</name>
</geneLocation>
<dbReference type="GO" id="GO:0006355">
    <property type="term" value="P:regulation of DNA-templated transcription"/>
    <property type="evidence" value="ECO:0007669"/>
    <property type="project" value="InterPro"/>
</dbReference>
<dbReference type="InterPro" id="IPR036388">
    <property type="entry name" value="WH-like_DNA-bd_sf"/>
</dbReference>
<evidence type="ECO:0000259" key="2">
    <source>
        <dbReference type="SMART" id="SM00421"/>
    </source>
</evidence>
<reference evidence="3 5" key="1">
    <citation type="submission" date="2019-03" db="EMBL/GenBank/DDBJ databases">
        <title>Long-read sequencing reveals hyperdense prophage content in a complex bacterial symbiont genome.</title>
        <authorList>
            <person name="Frost C.L."/>
            <person name="Siozios S."/>
            <person name="Nadal-Jimenez P."/>
            <person name="Brockhurst M.A."/>
            <person name="King K.C."/>
            <person name="Darby A.C."/>
            <person name="Hurst G.D.D."/>
        </authorList>
    </citation>
    <scope>NUCLEOTIDE SEQUENCE [LARGE SCALE GENOMIC DNA]</scope>
    <source>
        <strain evidence="3 5">FIN</strain>
        <plasmid evidence="5">parsfin12</plasmid>
        <plasmid evidence="4">pArsFIN12</plasmid>
        <plasmid evidence="3">pArsFIN6</plasmid>
        <plasmid evidence="5">parsfin6</plasmid>
    </source>
</reference>
<dbReference type="GeneID" id="96894717"/>
<keyword evidence="1" id="KW-0238">DNA-binding</keyword>
<geneLocation type="plasmid" evidence="5">
    <name>parsfin6</name>
</geneLocation>
<organism evidence="3 5">
    <name type="scientific">Arsenophonus nasoniae</name>
    <name type="common">son-killer infecting Nasonia vitripennis</name>
    <dbReference type="NCBI Taxonomy" id="638"/>
    <lineage>
        <taxon>Bacteria</taxon>
        <taxon>Pseudomonadati</taxon>
        <taxon>Pseudomonadota</taxon>
        <taxon>Gammaproteobacteria</taxon>
        <taxon>Enterobacterales</taxon>
        <taxon>Morganellaceae</taxon>
        <taxon>Arsenophonus</taxon>
    </lineage>
</organism>
<evidence type="ECO:0000313" key="3">
    <source>
        <dbReference type="EMBL" id="QBY46331.1"/>
    </source>
</evidence>
<proteinExistence type="predicted"/>
<evidence type="ECO:0000313" key="4">
    <source>
        <dbReference type="EMBL" id="QBY46911.1"/>
    </source>
</evidence>
<protein>
    <recommendedName>
        <fullName evidence="2">HTH luxR-type domain-containing protein</fullName>
    </recommendedName>
</protein>
<dbReference type="RefSeq" id="WP_026824106.1">
    <property type="nucleotide sequence ID" value="NZ_CP038618.1"/>
</dbReference>
<geneLocation type="plasmid" evidence="5">
    <name>parsfin12</name>
</geneLocation>
<keyword evidence="3" id="KW-0614">Plasmid</keyword>
<geneLocation type="plasmid" evidence="3">
    <name>pArsFIN6</name>
</geneLocation>
<dbReference type="SUPFAM" id="SSF46894">
    <property type="entry name" value="C-terminal effector domain of the bipartite response regulators"/>
    <property type="match status" value="1"/>
</dbReference>
<feature type="domain" description="HTH luxR-type" evidence="2">
    <location>
        <begin position="15"/>
        <end position="72"/>
    </location>
</feature>
<dbReference type="Proteomes" id="UP000295134">
    <property type="component" value="Plasmid pArsFIN6"/>
</dbReference>
<dbReference type="SMART" id="SM00421">
    <property type="entry name" value="HTH_LUXR"/>
    <property type="match status" value="1"/>
</dbReference>
<dbReference type="EMBL" id="CP038624">
    <property type="protein sequence ID" value="QBY46911.1"/>
    <property type="molecule type" value="Genomic_DNA"/>
</dbReference>
<accession>A0A4P7L1D1</accession>
<dbReference type="Gene3D" id="1.10.10.10">
    <property type="entry name" value="Winged helix-like DNA-binding domain superfamily/Winged helix DNA-binding domain"/>
    <property type="match status" value="1"/>
</dbReference>
<dbReference type="EMBL" id="CP038618">
    <property type="protein sequence ID" value="QBY46331.1"/>
    <property type="molecule type" value="Genomic_DNA"/>
</dbReference>
<dbReference type="InterPro" id="IPR016032">
    <property type="entry name" value="Sig_transdc_resp-reg_C-effctor"/>
</dbReference>
<evidence type="ECO:0000313" key="5">
    <source>
        <dbReference type="Proteomes" id="UP000295134"/>
    </source>
</evidence>
<dbReference type="InterPro" id="IPR000792">
    <property type="entry name" value="Tscrpt_reg_LuxR_C"/>
</dbReference>
<name>A0A4P7L1D1_9GAMM</name>
<dbReference type="KEGG" id="ans:ArsFIN_49420"/>
<gene>
    <name evidence="3" type="ORF">ArsFIN_49420</name>
    <name evidence="4" type="ORF">ArsFIN_55220</name>
</gene>
<dbReference type="Pfam" id="PF00196">
    <property type="entry name" value="GerE"/>
    <property type="match status" value="1"/>
</dbReference>
<dbReference type="GO" id="GO:0003677">
    <property type="term" value="F:DNA binding"/>
    <property type="evidence" value="ECO:0007669"/>
    <property type="project" value="UniProtKB-KW"/>
</dbReference>
<sequence>MVFKTNNFSYYYSIFPELTPSQLKVFVLYSNVYKIDQIALELDISVNTVCEYLKRIKEKYQVNSMVELKLLFNNRIQSYILYTIEKIWR</sequence>
<dbReference type="AlphaFoldDB" id="A0A4P7L1D1"/>
<dbReference type="Proteomes" id="UP000295134">
    <property type="component" value="Plasmid pArsFIN12"/>
</dbReference>